<evidence type="ECO:0000313" key="2">
    <source>
        <dbReference type="EMBL" id="KAF2652441.1"/>
    </source>
</evidence>
<proteinExistence type="predicted"/>
<feature type="domain" description="DUF7924" evidence="1">
    <location>
        <begin position="9"/>
        <end position="66"/>
    </location>
</feature>
<organism evidence="2 3">
    <name type="scientific">Lophiostoma macrostomum CBS 122681</name>
    <dbReference type="NCBI Taxonomy" id="1314788"/>
    <lineage>
        <taxon>Eukaryota</taxon>
        <taxon>Fungi</taxon>
        <taxon>Dikarya</taxon>
        <taxon>Ascomycota</taxon>
        <taxon>Pezizomycotina</taxon>
        <taxon>Dothideomycetes</taxon>
        <taxon>Pleosporomycetidae</taxon>
        <taxon>Pleosporales</taxon>
        <taxon>Lophiostomataceae</taxon>
        <taxon>Lophiostoma</taxon>
    </lineage>
</organism>
<dbReference type="InterPro" id="IPR057684">
    <property type="entry name" value="DUF7924"/>
</dbReference>
<dbReference type="AlphaFoldDB" id="A0A6A6SZU1"/>
<dbReference type="PANTHER" id="PTHR42470">
    <property type="entry name" value="VAST DOMAIN-CONTAINING PROTEIN"/>
    <property type="match status" value="1"/>
</dbReference>
<dbReference type="EMBL" id="MU004402">
    <property type="protein sequence ID" value="KAF2652441.1"/>
    <property type="molecule type" value="Genomic_DNA"/>
</dbReference>
<gene>
    <name evidence="2" type="ORF">K491DRAFT_604872</name>
</gene>
<dbReference type="Pfam" id="PF25545">
    <property type="entry name" value="DUF7924"/>
    <property type="match status" value="1"/>
</dbReference>
<evidence type="ECO:0000259" key="1">
    <source>
        <dbReference type="Pfam" id="PF25545"/>
    </source>
</evidence>
<protein>
    <recommendedName>
        <fullName evidence="1">DUF7924 domain-containing protein</fullName>
    </recommendedName>
</protein>
<dbReference type="Proteomes" id="UP000799324">
    <property type="component" value="Unassembled WGS sequence"/>
</dbReference>
<sequence>AALPWLLSYGHYPLIKGKDTAFYRHPIRTFDFTELEGKEKWSAYKFTKNVYDIWMPKHLDRIRSVIDELPPDFDFEVPLLPAESGLSQDLESHHLSRSQSGIVDVADITPGTSFTGQGALKKPRRKAVNNKR</sequence>
<dbReference type="OrthoDB" id="5132737at2759"/>
<feature type="non-terminal residue" evidence="2">
    <location>
        <position position="1"/>
    </location>
</feature>
<keyword evidence="3" id="KW-1185">Reference proteome</keyword>
<name>A0A6A6SZU1_9PLEO</name>
<reference evidence="2" key="1">
    <citation type="journal article" date="2020" name="Stud. Mycol.">
        <title>101 Dothideomycetes genomes: a test case for predicting lifestyles and emergence of pathogens.</title>
        <authorList>
            <person name="Haridas S."/>
            <person name="Albert R."/>
            <person name="Binder M."/>
            <person name="Bloem J."/>
            <person name="Labutti K."/>
            <person name="Salamov A."/>
            <person name="Andreopoulos B."/>
            <person name="Baker S."/>
            <person name="Barry K."/>
            <person name="Bills G."/>
            <person name="Bluhm B."/>
            <person name="Cannon C."/>
            <person name="Castanera R."/>
            <person name="Culley D."/>
            <person name="Daum C."/>
            <person name="Ezra D."/>
            <person name="Gonzalez J."/>
            <person name="Henrissat B."/>
            <person name="Kuo A."/>
            <person name="Liang C."/>
            <person name="Lipzen A."/>
            <person name="Lutzoni F."/>
            <person name="Magnuson J."/>
            <person name="Mondo S."/>
            <person name="Nolan M."/>
            <person name="Ohm R."/>
            <person name="Pangilinan J."/>
            <person name="Park H.-J."/>
            <person name="Ramirez L."/>
            <person name="Alfaro M."/>
            <person name="Sun H."/>
            <person name="Tritt A."/>
            <person name="Yoshinaga Y."/>
            <person name="Zwiers L.-H."/>
            <person name="Turgeon B."/>
            <person name="Goodwin S."/>
            <person name="Spatafora J."/>
            <person name="Crous P."/>
            <person name="Grigoriev I."/>
        </authorList>
    </citation>
    <scope>NUCLEOTIDE SEQUENCE</scope>
    <source>
        <strain evidence="2">CBS 122681</strain>
    </source>
</reference>
<evidence type="ECO:0000313" key="3">
    <source>
        <dbReference type="Proteomes" id="UP000799324"/>
    </source>
</evidence>
<dbReference type="PANTHER" id="PTHR42470:SF2">
    <property type="match status" value="1"/>
</dbReference>
<accession>A0A6A6SZU1</accession>